<dbReference type="AlphaFoldDB" id="A0A183AE54"/>
<organism evidence="4">
    <name type="scientific">Echinostoma caproni</name>
    <dbReference type="NCBI Taxonomy" id="27848"/>
    <lineage>
        <taxon>Eukaryota</taxon>
        <taxon>Metazoa</taxon>
        <taxon>Spiralia</taxon>
        <taxon>Lophotrochozoa</taxon>
        <taxon>Platyhelminthes</taxon>
        <taxon>Trematoda</taxon>
        <taxon>Digenea</taxon>
        <taxon>Plagiorchiida</taxon>
        <taxon>Echinostomata</taxon>
        <taxon>Echinostomatoidea</taxon>
        <taxon>Echinostomatidae</taxon>
        <taxon>Echinostoma</taxon>
    </lineage>
</organism>
<protein>
    <submittedName>
        <fullName evidence="4">Secreted protein</fullName>
    </submittedName>
</protein>
<reference evidence="2 3" key="2">
    <citation type="submission" date="2018-11" db="EMBL/GenBank/DDBJ databases">
        <authorList>
            <consortium name="Pathogen Informatics"/>
        </authorList>
    </citation>
    <scope>NUCLEOTIDE SEQUENCE [LARGE SCALE GENOMIC DNA]</scope>
    <source>
        <strain evidence="2 3">Egypt</strain>
    </source>
</reference>
<evidence type="ECO:0000313" key="3">
    <source>
        <dbReference type="Proteomes" id="UP000272942"/>
    </source>
</evidence>
<proteinExistence type="predicted"/>
<reference evidence="4" key="1">
    <citation type="submission" date="2016-06" db="UniProtKB">
        <authorList>
            <consortium name="WormBaseParasite"/>
        </authorList>
    </citation>
    <scope>IDENTIFICATION</scope>
</reference>
<evidence type="ECO:0000313" key="2">
    <source>
        <dbReference type="EMBL" id="VDP74939.1"/>
    </source>
</evidence>
<keyword evidence="3" id="KW-1185">Reference proteome</keyword>
<dbReference type="Proteomes" id="UP000272942">
    <property type="component" value="Unassembled WGS sequence"/>
</dbReference>
<gene>
    <name evidence="2" type="ORF">ECPE_LOCUS5239</name>
</gene>
<evidence type="ECO:0000313" key="4">
    <source>
        <dbReference type="WBParaSite" id="ECPE_0000525101-mRNA-1"/>
    </source>
</evidence>
<feature type="compositionally biased region" description="Polar residues" evidence="1">
    <location>
        <begin position="64"/>
        <end position="87"/>
    </location>
</feature>
<feature type="region of interest" description="Disordered" evidence="1">
    <location>
        <begin position="59"/>
        <end position="87"/>
    </location>
</feature>
<dbReference type="WBParaSite" id="ECPE_0000525101-mRNA-1">
    <property type="protein sequence ID" value="ECPE_0000525101-mRNA-1"/>
    <property type="gene ID" value="ECPE_0000525101"/>
</dbReference>
<evidence type="ECO:0000256" key="1">
    <source>
        <dbReference type="SAM" id="MobiDB-lite"/>
    </source>
</evidence>
<name>A0A183AE54_9TREM</name>
<dbReference type="EMBL" id="UZAN01042079">
    <property type="protein sequence ID" value="VDP74939.1"/>
    <property type="molecule type" value="Genomic_DNA"/>
</dbReference>
<accession>A0A183AE54</accession>
<sequence length="108" mass="11367">MKLRKALWRSAGVSKPAIMASLAVAHYIFPGPLRTASNIARARPLRSARKAINLPRSDRIPASFATSSNSSRNVHASPSSKASSHGTYNHILATAPVIIIPEGGAGRG</sequence>